<dbReference type="OrthoDB" id="6621896at2759"/>
<evidence type="ECO:0000313" key="3">
    <source>
        <dbReference type="Proteomes" id="UP000478052"/>
    </source>
</evidence>
<evidence type="ECO:0000313" key="2">
    <source>
        <dbReference type="EMBL" id="KAF0755717.1"/>
    </source>
</evidence>
<proteinExistence type="predicted"/>
<dbReference type="PANTHER" id="PTHR47027">
    <property type="entry name" value="REVERSE TRANSCRIPTASE DOMAIN-CONTAINING PROTEIN"/>
    <property type="match status" value="1"/>
</dbReference>
<feature type="non-terminal residue" evidence="2">
    <location>
        <position position="1"/>
    </location>
</feature>
<sequence length="669" mass="78538">DMNSKIGKERSYRPTIGTHSLHDMTNDNGTKLVNMATGKGLKVNSTMFPHKNIHKATFANNITDVRTYRGANCHSDPFLVASNLRVKLKTISRNMRPEIVRYDVEKLGDSRKAREFQESIQKMARELNFNPETVDETKKPWFNVICHEALKKRKIARERWLNDASNQEKDRIIRVKRKEAHNIFRCEKRKRQEKILKKDDGSLVTNQEKIMEKWAEYFEKLLICEVPVDTFTYGNNESNNDPCPLPSKEEIEQQIKRLKNHKSPWEDDLQGEILKHADSSMIESIYSLIKEVWETEILLIDWGVAYICPIHKKGDKQVCSNYRGIAFLDTTYKVLSYRILDRIKHLAEQVVGDYQCGFRQNRSKTDQIFIIRHIDRTSIIENLKHFHFPRKIVHLVEASIRQTKVKVKVGNATSRMVEVIREINIGRDEGVGMDKTCFSLLAYADDIVLLGEDEHKVVDLCGRLVESAKKETETITVGQYEFKKVEDFKYLGTIVTQKNVCQIEIQQRIKMGNKCFYVLGKLLRSKVLSKEDKTQLYLTVIRPIVMDGLQCRTLRKTEEERLAVFERKVLRKIYGPIYDQDLQEWRKRHNQELTELFNRPNIINEIKRSMLEWAGHAVRKQDSMVQRVLQENPKRKDHWVDQGYAGKMELKKISYVMVERNMITWFGRK</sequence>
<dbReference type="SUPFAM" id="SSF56672">
    <property type="entry name" value="DNA/RNA polymerases"/>
    <property type="match status" value="1"/>
</dbReference>
<dbReference type="EMBL" id="VUJU01004045">
    <property type="protein sequence ID" value="KAF0755717.1"/>
    <property type="molecule type" value="Genomic_DNA"/>
</dbReference>
<accession>A0A6G0YH06</accession>
<protein>
    <submittedName>
        <fullName evidence="2">Uncharacterized protein</fullName>
    </submittedName>
</protein>
<dbReference type="PANTHER" id="PTHR47027:SF20">
    <property type="entry name" value="REVERSE TRANSCRIPTASE-LIKE PROTEIN WITH RNA-DIRECTED DNA POLYMERASE DOMAIN"/>
    <property type="match status" value="1"/>
</dbReference>
<organism evidence="2 3">
    <name type="scientific">Aphis craccivora</name>
    <name type="common">Cowpea aphid</name>
    <dbReference type="NCBI Taxonomy" id="307492"/>
    <lineage>
        <taxon>Eukaryota</taxon>
        <taxon>Metazoa</taxon>
        <taxon>Ecdysozoa</taxon>
        <taxon>Arthropoda</taxon>
        <taxon>Hexapoda</taxon>
        <taxon>Insecta</taxon>
        <taxon>Pterygota</taxon>
        <taxon>Neoptera</taxon>
        <taxon>Paraneoptera</taxon>
        <taxon>Hemiptera</taxon>
        <taxon>Sternorrhyncha</taxon>
        <taxon>Aphidomorpha</taxon>
        <taxon>Aphidoidea</taxon>
        <taxon>Aphididae</taxon>
        <taxon>Aphidini</taxon>
        <taxon>Aphis</taxon>
        <taxon>Aphis</taxon>
    </lineage>
</organism>
<dbReference type="AlphaFoldDB" id="A0A6G0YH06"/>
<dbReference type="InterPro" id="IPR043502">
    <property type="entry name" value="DNA/RNA_pol_sf"/>
</dbReference>
<dbReference type="GO" id="GO:0071897">
    <property type="term" value="P:DNA biosynthetic process"/>
    <property type="evidence" value="ECO:0007669"/>
    <property type="project" value="UniProtKB-ARBA"/>
</dbReference>
<evidence type="ECO:0000256" key="1">
    <source>
        <dbReference type="SAM" id="MobiDB-lite"/>
    </source>
</evidence>
<reference evidence="2 3" key="1">
    <citation type="submission" date="2019-08" db="EMBL/GenBank/DDBJ databases">
        <title>Whole genome of Aphis craccivora.</title>
        <authorList>
            <person name="Voronova N.V."/>
            <person name="Shulinski R.S."/>
            <person name="Bandarenka Y.V."/>
            <person name="Zhorov D.G."/>
            <person name="Warner D."/>
        </authorList>
    </citation>
    <scope>NUCLEOTIDE SEQUENCE [LARGE SCALE GENOMIC DNA]</scope>
    <source>
        <strain evidence="2">180601</strain>
        <tissue evidence="2">Whole Body</tissue>
    </source>
</reference>
<gene>
    <name evidence="2" type="ORF">FWK35_00005322</name>
</gene>
<feature type="region of interest" description="Disordered" evidence="1">
    <location>
        <begin position="1"/>
        <end position="28"/>
    </location>
</feature>
<feature type="compositionally biased region" description="Basic and acidic residues" evidence="1">
    <location>
        <begin position="1"/>
        <end position="12"/>
    </location>
</feature>
<keyword evidence="3" id="KW-1185">Reference proteome</keyword>
<dbReference type="Proteomes" id="UP000478052">
    <property type="component" value="Unassembled WGS sequence"/>
</dbReference>
<comment type="caution">
    <text evidence="2">The sequence shown here is derived from an EMBL/GenBank/DDBJ whole genome shotgun (WGS) entry which is preliminary data.</text>
</comment>
<name>A0A6G0YH06_APHCR</name>